<dbReference type="PANTHER" id="PTHR15004:SF0">
    <property type="entry name" value="GLUTAMYL-TRNA(GLN) AMIDOTRANSFERASE SUBUNIT C, MITOCHONDRIAL"/>
    <property type="match status" value="1"/>
</dbReference>
<evidence type="ECO:0000256" key="1">
    <source>
        <dbReference type="HAMAP-Rule" id="MF_00122"/>
    </source>
</evidence>
<dbReference type="GO" id="GO:0005524">
    <property type="term" value="F:ATP binding"/>
    <property type="evidence" value="ECO:0007669"/>
    <property type="project" value="UniProtKB-KW"/>
</dbReference>
<keyword evidence="1" id="KW-0648">Protein biosynthesis</keyword>
<evidence type="ECO:0000313" key="2">
    <source>
        <dbReference type="EMBL" id="TWH76730.1"/>
    </source>
</evidence>
<sequence length="95" mass="10309">MALERSEVEKIAHLARLGLDEAELPHTTATLNSILGLIDQMQAVNTDGIEPLAHPLEAVQRLRADAVTETNQRAAYQAIAPAVENGLYLVPKVIE</sequence>
<dbReference type="AlphaFoldDB" id="A0A562J0U9"/>
<dbReference type="OrthoDB" id="9794326at2"/>
<dbReference type="EC" id="6.3.5.-" evidence="1"/>
<dbReference type="Pfam" id="PF02686">
    <property type="entry name" value="GatC"/>
    <property type="match status" value="1"/>
</dbReference>
<dbReference type="NCBIfam" id="TIGR00135">
    <property type="entry name" value="gatC"/>
    <property type="match status" value="1"/>
</dbReference>
<proteinExistence type="inferred from homology"/>
<organism evidence="2 3">
    <name type="scientific">Azomonas agilis</name>
    <dbReference type="NCBI Taxonomy" id="116849"/>
    <lineage>
        <taxon>Bacteria</taxon>
        <taxon>Pseudomonadati</taxon>
        <taxon>Pseudomonadota</taxon>
        <taxon>Gammaproteobacteria</taxon>
        <taxon>Pseudomonadales</taxon>
        <taxon>Pseudomonadaceae</taxon>
        <taxon>Azomonas</taxon>
    </lineage>
</organism>
<comment type="catalytic activity">
    <reaction evidence="1">
        <text>L-glutamyl-tRNA(Gln) + L-glutamine + ATP + H2O = L-glutaminyl-tRNA(Gln) + L-glutamate + ADP + phosphate + H(+)</text>
        <dbReference type="Rhea" id="RHEA:17521"/>
        <dbReference type="Rhea" id="RHEA-COMP:9681"/>
        <dbReference type="Rhea" id="RHEA-COMP:9684"/>
        <dbReference type="ChEBI" id="CHEBI:15377"/>
        <dbReference type="ChEBI" id="CHEBI:15378"/>
        <dbReference type="ChEBI" id="CHEBI:29985"/>
        <dbReference type="ChEBI" id="CHEBI:30616"/>
        <dbReference type="ChEBI" id="CHEBI:43474"/>
        <dbReference type="ChEBI" id="CHEBI:58359"/>
        <dbReference type="ChEBI" id="CHEBI:78520"/>
        <dbReference type="ChEBI" id="CHEBI:78521"/>
        <dbReference type="ChEBI" id="CHEBI:456216"/>
    </reaction>
</comment>
<dbReference type="GO" id="GO:0070681">
    <property type="term" value="P:glutaminyl-tRNAGln biosynthesis via transamidation"/>
    <property type="evidence" value="ECO:0007669"/>
    <property type="project" value="TreeGrafter"/>
</dbReference>
<keyword evidence="1" id="KW-0436">Ligase</keyword>
<evidence type="ECO:0000313" key="3">
    <source>
        <dbReference type="Proteomes" id="UP000319627"/>
    </source>
</evidence>
<dbReference type="RefSeq" id="WP_144570513.1">
    <property type="nucleotide sequence ID" value="NZ_VLKG01000002.1"/>
</dbReference>
<dbReference type="GO" id="GO:0006450">
    <property type="term" value="P:regulation of translational fidelity"/>
    <property type="evidence" value="ECO:0007669"/>
    <property type="project" value="InterPro"/>
</dbReference>
<reference evidence="2 3" key="1">
    <citation type="submission" date="2019-07" db="EMBL/GenBank/DDBJ databases">
        <title>Genomic Encyclopedia of Type Strains, Phase I: the one thousand microbial genomes (KMG-I) project.</title>
        <authorList>
            <person name="Kyrpides N."/>
        </authorList>
    </citation>
    <scope>NUCLEOTIDE SEQUENCE [LARGE SCALE GENOMIC DNA]</scope>
    <source>
        <strain evidence="2 3">DSM 375</strain>
    </source>
</reference>
<dbReference type="InterPro" id="IPR003837">
    <property type="entry name" value="GatC"/>
</dbReference>
<comment type="subunit">
    <text evidence="1">Heterotrimer of A, B and C subunits.</text>
</comment>
<comment type="catalytic activity">
    <reaction evidence="1">
        <text>L-aspartyl-tRNA(Asn) + L-glutamine + ATP + H2O = L-asparaginyl-tRNA(Asn) + L-glutamate + ADP + phosphate + 2 H(+)</text>
        <dbReference type="Rhea" id="RHEA:14513"/>
        <dbReference type="Rhea" id="RHEA-COMP:9674"/>
        <dbReference type="Rhea" id="RHEA-COMP:9677"/>
        <dbReference type="ChEBI" id="CHEBI:15377"/>
        <dbReference type="ChEBI" id="CHEBI:15378"/>
        <dbReference type="ChEBI" id="CHEBI:29985"/>
        <dbReference type="ChEBI" id="CHEBI:30616"/>
        <dbReference type="ChEBI" id="CHEBI:43474"/>
        <dbReference type="ChEBI" id="CHEBI:58359"/>
        <dbReference type="ChEBI" id="CHEBI:78515"/>
        <dbReference type="ChEBI" id="CHEBI:78516"/>
        <dbReference type="ChEBI" id="CHEBI:456216"/>
    </reaction>
</comment>
<keyword evidence="2" id="KW-0808">Transferase</keyword>
<dbReference type="EMBL" id="VLKG01000002">
    <property type="protein sequence ID" value="TWH76730.1"/>
    <property type="molecule type" value="Genomic_DNA"/>
</dbReference>
<dbReference type="HAMAP" id="MF_00122">
    <property type="entry name" value="GatC"/>
    <property type="match status" value="1"/>
</dbReference>
<comment type="caution">
    <text evidence="2">The sequence shown here is derived from an EMBL/GenBank/DDBJ whole genome shotgun (WGS) entry which is preliminary data.</text>
</comment>
<dbReference type="GO" id="GO:0016740">
    <property type="term" value="F:transferase activity"/>
    <property type="evidence" value="ECO:0007669"/>
    <property type="project" value="UniProtKB-KW"/>
</dbReference>
<protein>
    <recommendedName>
        <fullName evidence="1">Aspartyl/glutamyl-tRNA(Asn/Gln) amidotransferase subunit C</fullName>
        <shortName evidence="1">Asp/Glu-ADT subunit C</shortName>
        <ecNumber evidence="1">6.3.5.-</ecNumber>
    </recommendedName>
</protein>
<dbReference type="GO" id="GO:0006412">
    <property type="term" value="P:translation"/>
    <property type="evidence" value="ECO:0007669"/>
    <property type="project" value="UniProtKB-UniRule"/>
</dbReference>
<comment type="function">
    <text evidence="1">Allows the formation of correctly charged Asn-tRNA(Asn) or Gln-tRNA(Gln) through the transamidation of misacylated Asp-tRNA(Asn) or Glu-tRNA(Gln) in organisms which lack either or both of asparaginyl-tRNA or glutaminyl-tRNA synthetases. The reaction takes place in the presence of glutamine and ATP through an activated phospho-Asp-tRNA(Asn) or phospho-Glu-tRNA(Gln).</text>
</comment>
<keyword evidence="1" id="KW-0067">ATP-binding</keyword>
<dbReference type="GO" id="GO:0050566">
    <property type="term" value="F:asparaginyl-tRNA synthase (glutamine-hydrolyzing) activity"/>
    <property type="evidence" value="ECO:0007669"/>
    <property type="project" value="RHEA"/>
</dbReference>
<comment type="similarity">
    <text evidence="1">Belongs to the GatC family.</text>
</comment>
<dbReference type="PANTHER" id="PTHR15004">
    <property type="entry name" value="GLUTAMYL-TRNA(GLN) AMIDOTRANSFERASE SUBUNIT C, MITOCHONDRIAL"/>
    <property type="match status" value="1"/>
</dbReference>
<keyword evidence="1" id="KW-0547">Nucleotide-binding</keyword>
<dbReference type="InterPro" id="IPR036113">
    <property type="entry name" value="Asp/Glu-ADT_sf_sub_c"/>
</dbReference>
<gene>
    <name evidence="1" type="primary">gatC</name>
    <name evidence="2" type="ORF">LX59_00775</name>
</gene>
<name>A0A562J0U9_9GAMM</name>
<dbReference type="SUPFAM" id="SSF141000">
    <property type="entry name" value="Glu-tRNAGln amidotransferase C subunit"/>
    <property type="match status" value="1"/>
</dbReference>
<dbReference type="Gene3D" id="1.10.20.60">
    <property type="entry name" value="Glu-tRNAGln amidotransferase C subunit, N-terminal domain"/>
    <property type="match status" value="1"/>
</dbReference>
<dbReference type="Proteomes" id="UP000319627">
    <property type="component" value="Unassembled WGS sequence"/>
</dbReference>
<accession>A0A562J0U9</accession>
<dbReference type="GO" id="GO:0050567">
    <property type="term" value="F:glutaminyl-tRNA synthase (glutamine-hydrolyzing) activity"/>
    <property type="evidence" value="ECO:0007669"/>
    <property type="project" value="UniProtKB-UniRule"/>
</dbReference>
<keyword evidence="3" id="KW-1185">Reference proteome</keyword>